<reference evidence="2" key="1">
    <citation type="submission" date="2020-06" db="EMBL/GenBank/DDBJ databases">
        <title>Insight into the genomes of haloalkaliphilic bacilli from Kenyan soda lakes.</title>
        <authorList>
            <person name="Mwirichia R."/>
            <person name="Villamizar G.C."/>
            <person name="Poehlein A."/>
            <person name="Mugweru J."/>
            <person name="Kipnyargis A."/>
            <person name="Kiplimo D."/>
            <person name="Orwa P."/>
            <person name="Daniel R."/>
        </authorList>
    </citation>
    <scope>NUCLEOTIDE SEQUENCE</scope>
    <source>
        <strain evidence="2">B1096_S55</strain>
    </source>
</reference>
<dbReference type="InterPro" id="IPR014231">
    <property type="entry name" value="Spore_YpjB"/>
</dbReference>
<organism evidence="2 3">
    <name type="scientific">Salipaludibacillus agaradhaerens</name>
    <name type="common">Bacillus agaradhaerens</name>
    <dbReference type="NCBI Taxonomy" id="76935"/>
    <lineage>
        <taxon>Bacteria</taxon>
        <taxon>Bacillati</taxon>
        <taxon>Bacillota</taxon>
        <taxon>Bacilli</taxon>
        <taxon>Bacillales</taxon>
        <taxon>Bacillaceae</taxon>
    </lineage>
</organism>
<sequence>MTMDWMKKISILCVLIILCLDFTVGASEDHNWVQLNRSTDTILKYVKEYHYEESLELLEKFSDDFLQLERDENDLTMTQLQVITETYEEAVEAVKSTSLPHEKRVQQVYKLRLLTDVFSNNHEPLWKQTEPLFQNELSKMLEDISNESFPEETNITRLIAYYKTVEPAWHVSLSDSQFQRLHSQVVFLKKMSEGTPSKTEWERHIELLQQSFTEVFEGNNVEEDTDPSLYWFIITVSSAIFSGLTYAGWKKYVGHKDRKKHMSNRKSERG</sequence>
<keyword evidence="1" id="KW-1133">Transmembrane helix</keyword>
<protein>
    <recommendedName>
        <fullName evidence="4">Sporulation protein YpjB</fullName>
    </recommendedName>
</protein>
<evidence type="ECO:0008006" key="4">
    <source>
        <dbReference type="Google" id="ProtNLM"/>
    </source>
</evidence>
<evidence type="ECO:0000256" key="1">
    <source>
        <dbReference type="SAM" id="Phobius"/>
    </source>
</evidence>
<keyword evidence="1" id="KW-0472">Membrane</keyword>
<feature type="transmembrane region" description="Helical" evidence="1">
    <location>
        <begin position="229"/>
        <end position="249"/>
    </location>
</feature>
<accession>A0A9Q4FYM0</accession>
<dbReference type="AlphaFoldDB" id="A0A9Q4FYM0"/>
<dbReference type="Pfam" id="PF09577">
    <property type="entry name" value="Spore_YpjB"/>
    <property type="match status" value="1"/>
</dbReference>
<name>A0A9Q4FYM0_SALAG</name>
<proteinExistence type="predicted"/>
<dbReference type="Proteomes" id="UP001057753">
    <property type="component" value="Unassembled WGS sequence"/>
</dbReference>
<dbReference type="EMBL" id="JABXYM010000001">
    <property type="protein sequence ID" value="MCR6096496.1"/>
    <property type="molecule type" value="Genomic_DNA"/>
</dbReference>
<keyword evidence="3" id="KW-1185">Reference proteome</keyword>
<evidence type="ECO:0000313" key="2">
    <source>
        <dbReference type="EMBL" id="MCR6096496.1"/>
    </source>
</evidence>
<comment type="caution">
    <text evidence="2">The sequence shown here is derived from an EMBL/GenBank/DDBJ whole genome shotgun (WGS) entry which is preliminary data.</text>
</comment>
<keyword evidence="1" id="KW-0812">Transmembrane</keyword>
<evidence type="ECO:0000313" key="3">
    <source>
        <dbReference type="Proteomes" id="UP001057753"/>
    </source>
</evidence>
<dbReference type="RefSeq" id="WP_257821088.1">
    <property type="nucleotide sequence ID" value="NZ_JABXYM010000001.1"/>
</dbReference>
<gene>
    <name evidence="2" type="ORF">HXA33_08010</name>
</gene>